<evidence type="ECO:0000313" key="2">
    <source>
        <dbReference type="EMBL" id="SOX54827.1"/>
    </source>
</evidence>
<dbReference type="GO" id="GO:0042602">
    <property type="term" value="F:riboflavin reductase (NADPH) activity"/>
    <property type="evidence" value="ECO:0007669"/>
    <property type="project" value="TreeGrafter"/>
</dbReference>
<evidence type="ECO:0000259" key="1">
    <source>
        <dbReference type="Pfam" id="PF13460"/>
    </source>
</evidence>
<dbReference type="Pfam" id="PF13460">
    <property type="entry name" value="NAD_binding_10"/>
    <property type="match status" value="1"/>
</dbReference>
<sequence>VVFGATGRTGTHIVDQALTRGHHVIAVARNPAVLGDIAAKWSGTGRLRTATADVRDPGSVDAAVHESEAVISAIASAGRHPDGLFSAGTRNIVNSLQQQQISRFICISSRGVNFHDPALPLVYRAVIRPLFLREVYADMQDMEAIVRESELKWTLVRAARLTDARARGDYRIEDGRNPPGGWTLSRADLAAFSLDQLETPEWIRRTPTLAY</sequence>
<evidence type="ECO:0000313" key="3">
    <source>
        <dbReference type="Proteomes" id="UP000236318"/>
    </source>
</evidence>
<dbReference type="EMBL" id="FXEG02000003">
    <property type="protein sequence ID" value="SOX54827.1"/>
    <property type="molecule type" value="Genomic_DNA"/>
</dbReference>
<comment type="caution">
    <text evidence="2">The sequence shown here is derived from an EMBL/GenBank/DDBJ whole genome shotgun (WGS) entry which is preliminary data.</text>
</comment>
<dbReference type="CDD" id="cd05244">
    <property type="entry name" value="BVR-B_like_SDR_a"/>
    <property type="match status" value="1"/>
</dbReference>
<proteinExistence type="predicted"/>
<dbReference type="Proteomes" id="UP000236318">
    <property type="component" value="Unassembled WGS sequence"/>
</dbReference>
<gene>
    <name evidence="2" type="ORF">MAAFP003_3506</name>
</gene>
<dbReference type="PANTHER" id="PTHR43355:SF2">
    <property type="entry name" value="FLAVIN REDUCTASE (NADPH)"/>
    <property type="match status" value="1"/>
</dbReference>
<dbReference type="InterPro" id="IPR036291">
    <property type="entry name" value="NAD(P)-bd_dom_sf"/>
</dbReference>
<reference evidence="2" key="1">
    <citation type="submission" date="2018-01" db="EMBL/GenBank/DDBJ databases">
        <authorList>
            <consortium name="Urmite Genomes"/>
        </authorList>
    </citation>
    <scope>NUCLEOTIDE SEQUENCE [LARGE SCALE GENOMIC DNA]</scope>
    <source>
        <strain evidence="2">AFP003</strain>
    </source>
</reference>
<dbReference type="GO" id="GO:0004074">
    <property type="term" value="F:biliverdin reductase [NAD(P)H] activity"/>
    <property type="evidence" value="ECO:0007669"/>
    <property type="project" value="TreeGrafter"/>
</dbReference>
<organism evidence="2 3">
    <name type="scientific">Mycobacterium ahvazicum</name>
    <dbReference type="NCBI Taxonomy" id="1964395"/>
    <lineage>
        <taxon>Bacteria</taxon>
        <taxon>Bacillati</taxon>
        <taxon>Actinomycetota</taxon>
        <taxon>Actinomycetes</taxon>
        <taxon>Mycobacteriales</taxon>
        <taxon>Mycobacteriaceae</taxon>
        <taxon>Mycobacterium</taxon>
        <taxon>Mycobacterium simiae complex</taxon>
    </lineage>
</organism>
<dbReference type="InterPro" id="IPR051606">
    <property type="entry name" value="Polyketide_Oxido-like"/>
</dbReference>
<dbReference type="PANTHER" id="PTHR43355">
    <property type="entry name" value="FLAVIN REDUCTASE (NADPH)"/>
    <property type="match status" value="1"/>
</dbReference>
<feature type="domain" description="NAD(P)-binding" evidence="1">
    <location>
        <begin position="4"/>
        <end position="200"/>
    </location>
</feature>
<keyword evidence="3" id="KW-1185">Reference proteome</keyword>
<dbReference type="Gene3D" id="3.40.50.720">
    <property type="entry name" value="NAD(P)-binding Rossmann-like Domain"/>
    <property type="match status" value="1"/>
</dbReference>
<dbReference type="InterPro" id="IPR016040">
    <property type="entry name" value="NAD(P)-bd_dom"/>
</dbReference>
<dbReference type="SUPFAM" id="SSF51735">
    <property type="entry name" value="NAD(P)-binding Rossmann-fold domains"/>
    <property type="match status" value="1"/>
</dbReference>
<dbReference type="AlphaFoldDB" id="A0A2K4YDH4"/>
<protein>
    <submittedName>
        <fullName evidence="2">Glycerol-3-phosphate dehydrogenase</fullName>
    </submittedName>
</protein>
<accession>A0A2K4YDH4</accession>
<name>A0A2K4YDH4_9MYCO</name>
<feature type="non-terminal residue" evidence="2">
    <location>
        <position position="1"/>
    </location>
</feature>